<feature type="compositionally biased region" description="Basic and acidic residues" evidence="1">
    <location>
        <begin position="178"/>
        <end position="192"/>
    </location>
</feature>
<evidence type="ECO:0000256" key="2">
    <source>
        <dbReference type="SAM" id="SignalP"/>
    </source>
</evidence>
<evidence type="ECO:0000313" key="4">
    <source>
        <dbReference type="EMBL" id="MBC2373747.1"/>
    </source>
</evidence>
<sequence>MKKKTRNIAIAGLCTVVLGSASVGGYLVATKAEAPTNTNVKQSQTAKSKNPFANKAKDKTKSPFDTKKEPSLGDVFKGGEVAMSPFDKQNLLEPDVLYKEKQVAYKELAQLVSTATKTPANVAPTPITLDTKPMQPRKPIQPQEEIKEPEEKPIPTPIPDPVIPTPTPNPVEPVQPEPKPDPEPEPEPKPDPEPIYEAYLTVPDVITIHALSTFDIADYANAIDESGANISSSITLSQAIDTTKVGEQQVYVEVVNHNVKAGKMVTVEVLNDAPVFDGLADKIVDVGENVDLLNGVTATDTEEGDLTAKIEVTGEVDTSVEGTYTILYTVKDRFGAETTKQVNIEVVAKVPTFEGVEDATIFIGTLFDPNDGITVNNMYEETMYTVTGEVDTATAGVYTLTYHAVNTYGKETTITRQITVVE</sequence>
<comment type="caution">
    <text evidence="4">The sequence shown here is derived from an EMBL/GenBank/DDBJ whole genome shotgun (WGS) entry which is preliminary data.</text>
</comment>
<feature type="compositionally biased region" description="Polar residues" evidence="1">
    <location>
        <begin position="35"/>
        <end position="48"/>
    </location>
</feature>
<feature type="chain" id="PRO_5038822403" evidence="2">
    <location>
        <begin position="26"/>
        <end position="422"/>
    </location>
</feature>
<dbReference type="EMBL" id="JAARMV010000009">
    <property type="protein sequence ID" value="MBC2373747.1"/>
    <property type="molecule type" value="Genomic_DNA"/>
</dbReference>
<feature type="domain" description="Pesticidal crystal protein Cry22Aa Ig-like" evidence="3">
    <location>
        <begin position="278"/>
        <end position="346"/>
    </location>
</feature>
<dbReference type="AlphaFoldDB" id="A0A7X1A9H3"/>
<protein>
    <submittedName>
        <fullName evidence="4">DUF5011 domain-containing protein</fullName>
    </submittedName>
</protein>
<feature type="compositionally biased region" description="Pro residues" evidence="1">
    <location>
        <begin position="154"/>
        <end position="177"/>
    </location>
</feature>
<evidence type="ECO:0000259" key="3">
    <source>
        <dbReference type="Pfam" id="PF16403"/>
    </source>
</evidence>
<feature type="region of interest" description="Disordered" evidence="1">
    <location>
        <begin position="35"/>
        <end position="79"/>
    </location>
</feature>
<evidence type="ECO:0000313" key="5">
    <source>
        <dbReference type="Proteomes" id="UP000546244"/>
    </source>
</evidence>
<proteinExistence type="predicted"/>
<feature type="signal peptide" evidence="2">
    <location>
        <begin position="1"/>
        <end position="25"/>
    </location>
</feature>
<dbReference type="InterPro" id="IPR013783">
    <property type="entry name" value="Ig-like_fold"/>
</dbReference>
<feature type="compositionally biased region" description="Basic and acidic residues" evidence="1">
    <location>
        <begin position="144"/>
        <end position="153"/>
    </location>
</feature>
<keyword evidence="2" id="KW-0732">Signal</keyword>
<dbReference type="Pfam" id="PF16403">
    <property type="entry name" value="Bact_surface_Ig-like"/>
    <property type="match status" value="2"/>
</dbReference>
<accession>A0A7X1A9H3</accession>
<feature type="compositionally biased region" description="Basic and acidic residues" evidence="1">
    <location>
        <begin position="55"/>
        <end position="71"/>
    </location>
</feature>
<reference evidence="4 5" key="1">
    <citation type="submission" date="2020-03" db="EMBL/GenBank/DDBJ databases">
        <title>Soil Listeria distribution.</title>
        <authorList>
            <person name="Liao J."/>
            <person name="Wiedmann M."/>
        </authorList>
    </citation>
    <scope>NUCLEOTIDE SEQUENCE [LARGE SCALE GENOMIC DNA]</scope>
    <source>
        <strain evidence="4 5">FSL L7-1850</strain>
    </source>
</reference>
<dbReference type="InterPro" id="IPR032179">
    <property type="entry name" value="Cry22Aa_Ig-like"/>
</dbReference>
<dbReference type="RefSeq" id="WP_185620137.1">
    <property type="nucleotide sequence ID" value="NZ_JAARMV010000009.1"/>
</dbReference>
<evidence type="ECO:0000256" key="1">
    <source>
        <dbReference type="SAM" id="MobiDB-lite"/>
    </source>
</evidence>
<gene>
    <name evidence="4" type="ORF">HBP98_17180</name>
</gene>
<name>A0A7X1A9H3_9LIST</name>
<dbReference type="Proteomes" id="UP000546244">
    <property type="component" value="Unassembled WGS sequence"/>
</dbReference>
<organism evidence="4 5">
    <name type="scientific">Listeria booriae</name>
    <dbReference type="NCBI Taxonomy" id="1552123"/>
    <lineage>
        <taxon>Bacteria</taxon>
        <taxon>Bacillati</taxon>
        <taxon>Bacillota</taxon>
        <taxon>Bacilli</taxon>
        <taxon>Bacillales</taxon>
        <taxon>Listeriaceae</taxon>
        <taxon>Listeria</taxon>
    </lineage>
</organism>
<feature type="region of interest" description="Disordered" evidence="1">
    <location>
        <begin position="120"/>
        <end position="195"/>
    </location>
</feature>
<feature type="domain" description="Pesticidal crystal protein Cry22Aa Ig-like" evidence="3">
    <location>
        <begin position="352"/>
        <end position="420"/>
    </location>
</feature>
<dbReference type="Gene3D" id="2.60.40.10">
    <property type="entry name" value="Immunoglobulins"/>
    <property type="match status" value="3"/>
</dbReference>